<accession>A0A1E7EZ97</accession>
<dbReference type="Proteomes" id="UP000095751">
    <property type="component" value="Unassembled WGS sequence"/>
</dbReference>
<dbReference type="KEGG" id="fcy:FRACYDRAFT_246265"/>
<gene>
    <name evidence="2" type="ORF">FRACYDRAFT_246265</name>
</gene>
<dbReference type="GO" id="GO:0044183">
    <property type="term" value="F:protein folding chaperone"/>
    <property type="evidence" value="ECO:0007669"/>
    <property type="project" value="InterPro"/>
</dbReference>
<dbReference type="OrthoDB" id="184876at2759"/>
<dbReference type="Gene3D" id="2.30.33.40">
    <property type="entry name" value="GroES chaperonin"/>
    <property type="match status" value="1"/>
</dbReference>
<evidence type="ECO:0008006" key="4">
    <source>
        <dbReference type="Google" id="ProtNLM"/>
    </source>
</evidence>
<feature type="chain" id="PRO_5009192415" description="Peptidylprolyl isomerase" evidence="1">
    <location>
        <begin position="26"/>
        <end position="169"/>
    </location>
</feature>
<sequence length="169" mass="18593">MMNRFTLLLVVVAVATIMNIELTNAMVTVPDGHWSQPTQNKHSGGAGVGRLVIDEYSGKAGTWNCHYDMVLVERIQKRKGPADVDENSLFVPDDQLPRLHLCRILSVGNGREEENGSVAPDLDNLKVGDMIYSKHPWGIGPKDEELADGTKLSFIRTIDVAAKINGELK</sequence>
<evidence type="ECO:0000256" key="1">
    <source>
        <dbReference type="SAM" id="SignalP"/>
    </source>
</evidence>
<dbReference type="AlphaFoldDB" id="A0A1E7EZ97"/>
<feature type="signal peptide" evidence="1">
    <location>
        <begin position="1"/>
        <end position="25"/>
    </location>
</feature>
<evidence type="ECO:0000313" key="2">
    <source>
        <dbReference type="EMBL" id="OEU11154.1"/>
    </source>
</evidence>
<protein>
    <recommendedName>
        <fullName evidence="4">Peptidylprolyl isomerase</fullName>
    </recommendedName>
</protein>
<dbReference type="EMBL" id="KV784369">
    <property type="protein sequence ID" value="OEU11154.1"/>
    <property type="molecule type" value="Genomic_DNA"/>
</dbReference>
<dbReference type="GO" id="GO:0005524">
    <property type="term" value="F:ATP binding"/>
    <property type="evidence" value="ECO:0007669"/>
    <property type="project" value="InterPro"/>
</dbReference>
<name>A0A1E7EZ97_9STRA</name>
<organism evidence="2 3">
    <name type="scientific">Fragilariopsis cylindrus CCMP1102</name>
    <dbReference type="NCBI Taxonomy" id="635003"/>
    <lineage>
        <taxon>Eukaryota</taxon>
        <taxon>Sar</taxon>
        <taxon>Stramenopiles</taxon>
        <taxon>Ochrophyta</taxon>
        <taxon>Bacillariophyta</taxon>
        <taxon>Bacillariophyceae</taxon>
        <taxon>Bacillariophycidae</taxon>
        <taxon>Bacillariales</taxon>
        <taxon>Bacillariaceae</taxon>
        <taxon>Fragilariopsis</taxon>
    </lineage>
</organism>
<dbReference type="Pfam" id="PF00166">
    <property type="entry name" value="Cpn10"/>
    <property type="match status" value="1"/>
</dbReference>
<reference evidence="2 3" key="1">
    <citation type="submission" date="2016-09" db="EMBL/GenBank/DDBJ databases">
        <title>Extensive genetic diversity and differential bi-allelic expression allows diatom success in the polar Southern Ocean.</title>
        <authorList>
            <consortium name="DOE Joint Genome Institute"/>
            <person name="Mock T."/>
            <person name="Otillar R.P."/>
            <person name="Strauss J."/>
            <person name="Dupont C."/>
            <person name="Frickenhaus S."/>
            <person name="Maumus F."/>
            <person name="Mcmullan M."/>
            <person name="Sanges R."/>
            <person name="Schmutz J."/>
            <person name="Toseland A."/>
            <person name="Valas R."/>
            <person name="Veluchamy A."/>
            <person name="Ward B.J."/>
            <person name="Allen A."/>
            <person name="Barry K."/>
            <person name="Falciatore A."/>
            <person name="Ferrante M."/>
            <person name="Fortunato A.E."/>
            <person name="Gloeckner G."/>
            <person name="Gruber A."/>
            <person name="Hipkin R."/>
            <person name="Janech M."/>
            <person name="Kroth P."/>
            <person name="Leese F."/>
            <person name="Lindquist E."/>
            <person name="Lyon B.R."/>
            <person name="Martin J."/>
            <person name="Mayer C."/>
            <person name="Parker M."/>
            <person name="Quesneville H."/>
            <person name="Raymond J."/>
            <person name="Uhlig C."/>
            <person name="Valentin K.U."/>
            <person name="Worden A.Z."/>
            <person name="Armbrust E.V."/>
            <person name="Bowler C."/>
            <person name="Green B."/>
            <person name="Moulton V."/>
            <person name="Van Oosterhout C."/>
            <person name="Grigoriev I."/>
        </authorList>
    </citation>
    <scope>NUCLEOTIDE SEQUENCE [LARGE SCALE GENOMIC DNA]</scope>
    <source>
        <strain evidence="2 3">CCMP1102</strain>
    </source>
</reference>
<dbReference type="InterPro" id="IPR020818">
    <property type="entry name" value="Chaperonin_GroES"/>
</dbReference>
<keyword evidence="3" id="KW-1185">Reference proteome</keyword>
<keyword evidence="1" id="KW-0732">Signal</keyword>
<dbReference type="InParanoid" id="A0A1E7EZ97"/>
<proteinExistence type="predicted"/>
<dbReference type="InterPro" id="IPR037124">
    <property type="entry name" value="Chaperonin_GroES_sf"/>
</dbReference>
<evidence type="ECO:0000313" key="3">
    <source>
        <dbReference type="Proteomes" id="UP000095751"/>
    </source>
</evidence>